<protein>
    <submittedName>
        <fullName evidence="6">Cytochrome P450</fullName>
    </submittedName>
</protein>
<evidence type="ECO:0000256" key="1">
    <source>
        <dbReference type="ARBA" id="ARBA00001971"/>
    </source>
</evidence>
<dbReference type="OrthoDB" id="1470350at2759"/>
<dbReference type="InterPro" id="IPR017972">
    <property type="entry name" value="Cyt_P450_CS"/>
</dbReference>
<dbReference type="Gene3D" id="1.10.630.10">
    <property type="entry name" value="Cytochrome P450"/>
    <property type="match status" value="1"/>
</dbReference>
<reference evidence="6" key="1">
    <citation type="journal article" date="2020" name="Stud. Mycol.">
        <title>101 Dothideomycetes genomes: a test case for predicting lifestyles and emergence of pathogens.</title>
        <authorList>
            <person name="Haridas S."/>
            <person name="Albert R."/>
            <person name="Binder M."/>
            <person name="Bloem J."/>
            <person name="Labutti K."/>
            <person name="Salamov A."/>
            <person name="Andreopoulos B."/>
            <person name="Baker S."/>
            <person name="Barry K."/>
            <person name="Bills G."/>
            <person name="Bluhm B."/>
            <person name="Cannon C."/>
            <person name="Castanera R."/>
            <person name="Culley D."/>
            <person name="Daum C."/>
            <person name="Ezra D."/>
            <person name="Gonzalez J."/>
            <person name="Henrissat B."/>
            <person name="Kuo A."/>
            <person name="Liang C."/>
            <person name="Lipzen A."/>
            <person name="Lutzoni F."/>
            <person name="Magnuson J."/>
            <person name="Mondo S."/>
            <person name="Nolan M."/>
            <person name="Ohm R."/>
            <person name="Pangilinan J."/>
            <person name="Park H.-J."/>
            <person name="Ramirez L."/>
            <person name="Alfaro M."/>
            <person name="Sun H."/>
            <person name="Tritt A."/>
            <person name="Yoshinaga Y."/>
            <person name="Zwiers L.-H."/>
            <person name="Turgeon B."/>
            <person name="Goodwin S."/>
            <person name="Spatafora J."/>
            <person name="Crous P."/>
            <person name="Grigoriev I."/>
        </authorList>
    </citation>
    <scope>NUCLEOTIDE SEQUENCE</scope>
    <source>
        <strain evidence="6">CBS 113818</strain>
    </source>
</reference>
<dbReference type="AlphaFoldDB" id="A0A6A6ZG87"/>
<dbReference type="InterPro" id="IPR050121">
    <property type="entry name" value="Cytochrome_P450_monoxygenase"/>
</dbReference>
<dbReference type="GO" id="GO:0005506">
    <property type="term" value="F:iron ion binding"/>
    <property type="evidence" value="ECO:0007669"/>
    <property type="project" value="InterPro"/>
</dbReference>
<evidence type="ECO:0000256" key="5">
    <source>
        <dbReference type="RuleBase" id="RU000461"/>
    </source>
</evidence>
<keyword evidence="5" id="KW-0560">Oxidoreductase</keyword>
<dbReference type="GO" id="GO:0020037">
    <property type="term" value="F:heme binding"/>
    <property type="evidence" value="ECO:0007669"/>
    <property type="project" value="InterPro"/>
</dbReference>
<evidence type="ECO:0000256" key="4">
    <source>
        <dbReference type="PIRSR" id="PIRSR602401-1"/>
    </source>
</evidence>
<dbReference type="InterPro" id="IPR002401">
    <property type="entry name" value="Cyt_P450_E_grp-I"/>
</dbReference>
<evidence type="ECO:0000313" key="6">
    <source>
        <dbReference type="EMBL" id="KAF2820122.1"/>
    </source>
</evidence>
<dbReference type="PRINTS" id="PR00385">
    <property type="entry name" value="P450"/>
</dbReference>
<organism evidence="6 7">
    <name type="scientific">Ophiobolus disseminans</name>
    <dbReference type="NCBI Taxonomy" id="1469910"/>
    <lineage>
        <taxon>Eukaryota</taxon>
        <taxon>Fungi</taxon>
        <taxon>Dikarya</taxon>
        <taxon>Ascomycota</taxon>
        <taxon>Pezizomycotina</taxon>
        <taxon>Dothideomycetes</taxon>
        <taxon>Pleosporomycetidae</taxon>
        <taxon>Pleosporales</taxon>
        <taxon>Pleosporineae</taxon>
        <taxon>Phaeosphaeriaceae</taxon>
        <taxon>Ophiobolus</taxon>
    </lineage>
</organism>
<evidence type="ECO:0000313" key="7">
    <source>
        <dbReference type="Proteomes" id="UP000799424"/>
    </source>
</evidence>
<dbReference type="SUPFAM" id="SSF48264">
    <property type="entry name" value="Cytochrome P450"/>
    <property type="match status" value="1"/>
</dbReference>
<evidence type="ECO:0000256" key="3">
    <source>
        <dbReference type="ARBA" id="ARBA00023004"/>
    </source>
</evidence>
<comment type="cofactor">
    <cofactor evidence="1 4">
        <name>heme</name>
        <dbReference type="ChEBI" id="CHEBI:30413"/>
    </cofactor>
</comment>
<feature type="binding site" description="axial binding residue" evidence="4">
    <location>
        <position position="464"/>
    </location>
    <ligand>
        <name>heme</name>
        <dbReference type="ChEBI" id="CHEBI:30413"/>
    </ligand>
    <ligandPart>
        <name>Fe</name>
        <dbReference type="ChEBI" id="CHEBI:18248"/>
    </ligandPart>
</feature>
<name>A0A6A6ZG87_9PLEO</name>
<proteinExistence type="inferred from homology"/>
<dbReference type="EMBL" id="MU006242">
    <property type="protein sequence ID" value="KAF2820122.1"/>
    <property type="molecule type" value="Genomic_DNA"/>
</dbReference>
<evidence type="ECO:0000256" key="2">
    <source>
        <dbReference type="ARBA" id="ARBA00022723"/>
    </source>
</evidence>
<dbReference type="GO" id="GO:0004497">
    <property type="term" value="F:monooxygenase activity"/>
    <property type="evidence" value="ECO:0007669"/>
    <property type="project" value="UniProtKB-KW"/>
</dbReference>
<dbReference type="InterPro" id="IPR036396">
    <property type="entry name" value="Cyt_P450_sf"/>
</dbReference>
<dbReference type="Pfam" id="PF00067">
    <property type="entry name" value="p450"/>
    <property type="match status" value="1"/>
</dbReference>
<dbReference type="PANTHER" id="PTHR24305:SF226">
    <property type="entry name" value="CYTOCHROME P450 MONOOXYGENASE"/>
    <property type="match status" value="1"/>
</dbReference>
<gene>
    <name evidence="6" type="ORF">CC86DRAFT_471751</name>
</gene>
<dbReference type="PRINTS" id="PR00463">
    <property type="entry name" value="EP450I"/>
</dbReference>
<dbReference type="Proteomes" id="UP000799424">
    <property type="component" value="Unassembled WGS sequence"/>
</dbReference>
<keyword evidence="4 5" id="KW-0349">Heme</keyword>
<keyword evidence="7" id="KW-1185">Reference proteome</keyword>
<dbReference type="CDD" id="cd11061">
    <property type="entry name" value="CYP67-like"/>
    <property type="match status" value="1"/>
</dbReference>
<accession>A0A6A6ZG87</accession>
<dbReference type="PROSITE" id="PS00086">
    <property type="entry name" value="CYTOCHROME_P450"/>
    <property type="match status" value="1"/>
</dbReference>
<dbReference type="GO" id="GO:0016705">
    <property type="term" value="F:oxidoreductase activity, acting on paired donors, with incorporation or reduction of molecular oxygen"/>
    <property type="evidence" value="ECO:0007669"/>
    <property type="project" value="InterPro"/>
</dbReference>
<keyword evidence="2 4" id="KW-0479">Metal-binding</keyword>
<dbReference type="PANTHER" id="PTHR24305">
    <property type="entry name" value="CYTOCHROME P450"/>
    <property type="match status" value="1"/>
</dbReference>
<comment type="similarity">
    <text evidence="5">Belongs to the cytochrome P450 family.</text>
</comment>
<keyword evidence="5" id="KW-0503">Monooxygenase</keyword>
<dbReference type="InterPro" id="IPR001128">
    <property type="entry name" value="Cyt_P450"/>
</dbReference>
<keyword evidence="3 4" id="KW-0408">Iron</keyword>
<sequence length="534" mass="60405">MISIASLSISQVLVISATSFAVYYVANAIYCIFFHKLSTYPGPFFAKFSGLPSFYHTYRGNRHVWLWQCHEIYGDVVRSSYDTLMFSDPNTYREIYGSHANVEKAWQFGIWPKDATAVSTFACTNKTVHKRRRRNLEYAFCDRAVRSAELFVAQHTDRWGPLLAEGAGDGWSEPRNMTEWANSFVFDILCDLCFGWTYETKKPGPNKLRTVPDDVAQYMKFTYTIFYSPVIRIWLFLKPRGLDNLLIQLAPPSVRLFMDFVVDNLHERLAQAKLEEKNGIQSDRGDMLSYLINAKDADTGTPAYDFIDLNEEANMLTAAGADTTSAVIAALFFYLVHNANVLQTLVSEIRTTFSSVDDIKTGKQLQSCVYLHACIDETLRMNPHGGSESRRQVLPGGLRINDTIIPADTIIGGDVYAIHHNPDIFPSPFVFRPERWIASPNVSTASVKACEGAVFAFSYGARACPGKSLARMELAITMARLVYKYDFRGVPGGTEGMGGSDMMWGRRQRTQFQVWDYMVAHRDGPMVQFRGRVW</sequence>